<feature type="domain" description="Tripartite ATP-independent periplasmic transporters DctQ component" evidence="10">
    <location>
        <begin position="27"/>
        <end position="153"/>
    </location>
</feature>
<keyword evidence="5 9" id="KW-0812">Transmembrane</keyword>
<dbReference type="GO" id="GO:0015740">
    <property type="term" value="P:C4-dicarboxylate transport"/>
    <property type="evidence" value="ECO:0007669"/>
    <property type="project" value="TreeGrafter"/>
</dbReference>
<dbReference type="Proteomes" id="UP000078558">
    <property type="component" value="Chromosome I"/>
</dbReference>
<dbReference type="PANTHER" id="PTHR35011:SF11">
    <property type="entry name" value="TRAP TRANSPORTER SMALL PERMEASE PROTEIN"/>
    <property type="match status" value="1"/>
</dbReference>
<evidence type="ECO:0000259" key="10">
    <source>
        <dbReference type="Pfam" id="PF04290"/>
    </source>
</evidence>
<dbReference type="OrthoDB" id="8689170at2"/>
<keyword evidence="6 9" id="KW-1133">Transmembrane helix</keyword>
<feature type="transmembrane region" description="Helical" evidence="9">
    <location>
        <begin position="91"/>
        <end position="111"/>
    </location>
</feature>
<keyword evidence="4 9" id="KW-0997">Cell inner membrane</keyword>
<keyword evidence="13" id="KW-1185">Reference proteome</keyword>
<evidence type="ECO:0000313" key="11">
    <source>
        <dbReference type="EMBL" id="SBT25036.1"/>
    </source>
</evidence>
<comment type="similarity">
    <text evidence="8 9">Belongs to the TRAP transporter small permease family.</text>
</comment>
<feature type="transmembrane region" description="Helical" evidence="9">
    <location>
        <begin position="12"/>
        <end position="31"/>
    </location>
</feature>
<keyword evidence="2 9" id="KW-0813">Transport</keyword>
<dbReference type="STRING" id="1851544.ODI_03372"/>
<dbReference type="Pfam" id="PF04290">
    <property type="entry name" value="DctQ"/>
    <property type="match status" value="1"/>
</dbReference>
<dbReference type="InterPro" id="IPR007387">
    <property type="entry name" value="TRAP_DctQ"/>
</dbReference>
<organism evidence="11 13">
    <name type="scientific">Orrella dioscoreae</name>
    <dbReference type="NCBI Taxonomy" id="1851544"/>
    <lineage>
        <taxon>Bacteria</taxon>
        <taxon>Pseudomonadati</taxon>
        <taxon>Pseudomonadota</taxon>
        <taxon>Betaproteobacteria</taxon>
        <taxon>Burkholderiales</taxon>
        <taxon>Alcaligenaceae</taxon>
        <taxon>Orrella</taxon>
    </lineage>
</organism>
<dbReference type="GO" id="GO:0022857">
    <property type="term" value="F:transmembrane transporter activity"/>
    <property type="evidence" value="ECO:0007669"/>
    <property type="project" value="UniProtKB-UniRule"/>
</dbReference>
<dbReference type="InterPro" id="IPR055348">
    <property type="entry name" value="DctQ"/>
</dbReference>
<evidence type="ECO:0000256" key="9">
    <source>
        <dbReference type="RuleBase" id="RU369079"/>
    </source>
</evidence>
<protein>
    <recommendedName>
        <fullName evidence="9">TRAP transporter small permease protein</fullName>
    </recommendedName>
</protein>
<evidence type="ECO:0000256" key="4">
    <source>
        <dbReference type="ARBA" id="ARBA00022519"/>
    </source>
</evidence>
<evidence type="ECO:0000256" key="6">
    <source>
        <dbReference type="ARBA" id="ARBA00022989"/>
    </source>
</evidence>
<dbReference type="GO" id="GO:0005886">
    <property type="term" value="C:plasma membrane"/>
    <property type="evidence" value="ECO:0007669"/>
    <property type="project" value="UniProtKB-SubCell"/>
</dbReference>
<dbReference type="EMBL" id="FLRC01000013">
    <property type="protein sequence ID" value="SBT25036.1"/>
    <property type="molecule type" value="Genomic_DNA"/>
</dbReference>
<evidence type="ECO:0000256" key="2">
    <source>
        <dbReference type="ARBA" id="ARBA00022448"/>
    </source>
</evidence>
<comment type="function">
    <text evidence="9">Part of the tripartite ATP-independent periplasmic (TRAP) transport system.</text>
</comment>
<comment type="subcellular location">
    <subcellularLocation>
        <location evidence="1 9">Cell inner membrane</location>
        <topology evidence="1 9">Multi-pass membrane protein</topology>
    </subcellularLocation>
</comment>
<dbReference type="AlphaFoldDB" id="A0A1C3K0K0"/>
<gene>
    <name evidence="11" type="ORF">ODI_03372</name>
    <name evidence="12" type="ORF">ODI_R0824</name>
</gene>
<evidence type="ECO:0000313" key="12">
    <source>
        <dbReference type="EMBL" id="SOE47410.1"/>
    </source>
</evidence>
<dbReference type="RefSeq" id="WP_067752248.1">
    <property type="nucleotide sequence ID" value="NZ_LT907988.1"/>
</dbReference>
<evidence type="ECO:0000256" key="3">
    <source>
        <dbReference type="ARBA" id="ARBA00022475"/>
    </source>
</evidence>
<sequence>MKNLILRANDALYNACIWISGLSLTAIALIIPWGIFARYVLGTGSRWPEPVAVLLVTVFTFLGAAAAYRANAHMAVAIFTARLGASFSKGCGVLIQLLMGIVALFMLIWGINLCMATWGQFNSALPGLRTGMAYLPIPVGAAVTLAFVIERMLLGEQHERPIMQLDAPAAEGVE</sequence>
<dbReference type="EMBL" id="LT907988">
    <property type="protein sequence ID" value="SOE47410.1"/>
    <property type="molecule type" value="Genomic_DNA"/>
</dbReference>
<comment type="subunit">
    <text evidence="9">The complex comprises the extracytoplasmic solute receptor protein and the two transmembrane proteins.</text>
</comment>
<evidence type="ECO:0000313" key="13">
    <source>
        <dbReference type="Proteomes" id="UP000078558"/>
    </source>
</evidence>
<dbReference type="PANTHER" id="PTHR35011">
    <property type="entry name" value="2,3-DIKETO-L-GULONATE TRAP TRANSPORTER SMALL PERMEASE PROTEIN YIAM"/>
    <property type="match status" value="1"/>
</dbReference>
<accession>A0A1C3K0K0</accession>
<reference evidence="12 13" key="2">
    <citation type="submission" date="2017-08" db="EMBL/GenBank/DDBJ databases">
        <authorList>
            <person name="de Groot N.N."/>
        </authorList>
    </citation>
    <scope>NUCLEOTIDE SEQUENCE [LARGE SCALE GENOMIC DNA]</scope>
    <source>
        <strain evidence="12">Orrdi1</strain>
    </source>
</reference>
<dbReference type="KEGG" id="odi:ODI_R0824"/>
<reference evidence="11 13" key="1">
    <citation type="submission" date="2016-06" db="EMBL/GenBank/DDBJ databases">
        <authorList>
            <person name="Kjaerup R.B."/>
            <person name="Dalgaard T.S."/>
            <person name="Juul-Madsen H.R."/>
        </authorList>
    </citation>
    <scope>NUCLEOTIDE SEQUENCE [LARGE SCALE GENOMIC DNA]</scope>
    <source>
        <strain evidence="11">Orrdi1</strain>
    </source>
</reference>
<proteinExistence type="inferred from homology"/>
<keyword evidence="3" id="KW-1003">Cell membrane</keyword>
<evidence type="ECO:0000256" key="1">
    <source>
        <dbReference type="ARBA" id="ARBA00004429"/>
    </source>
</evidence>
<evidence type="ECO:0000256" key="5">
    <source>
        <dbReference type="ARBA" id="ARBA00022692"/>
    </source>
</evidence>
<name>A0A1C3K0K0_9BURK</name>
<keyword evidence="7 9" id="KW-0472">Membrane</keyword>
<evidence type="ECO:0000256" key="8">
    <source>
        <dbReference type="ARBA" id="ARBA00038436"/>
    </source>
</evidence>
<feature type="transmembrane region" description="Helical" evidence="9">
    <location>
        <begin position="131"/>
        <end position="154"/>
    </location>
</feature>
<feature type="transmembrane region" description="Helical" evidence="9">
    <location>
        <begin position="51"/>
        <end position="70"/>
    </location>
</feature>
<evidence type="ECO:0000256" key="7">
    <source>
        <dbReference type="ARBA" id="ARBA00023136"/>
    </source>
</evidence>